<dbReference type="AlphaFoldDB" id="A0A1Y2CLY7"/>
<keyword evidence="4" id="KW-1185">Reference proteome</keyword>
<evidence type="ECO:0000256" key="2">
    <source>
        <dbReference type="SAM" id="MobiDB-lite"/>
    </source>
</evidence>
<name>A0A1Y2CLY7_9FUNG</name>
<sequence length="651" mass="73365">MSKETNEEVERLARILHQHAPDISSDISLTVDSNNHSPAPRTSAITKPLDDRRFLNSVEVDLDTSSTATAQLETVSKILESVVKTCAKYTLIPRSVVWGVIRQGVVAGVQTDVGDDVIAYMDAIEKSEQKEGIGRKSGEDLAVLVEDLKAQLEAEKRSHKILKRDIVAIESNYVDALARIREDDECIRGLENQVSSQTAVLEEMEVRMAALQNELRISNEMVERGRKEYRLLNETFEKVNESNQRNISHLKSSLGLSSLGPTSTHARSASSLVNQTFETQMTSVESTNMIQRLQAELKYSKDRYEADTAAFKKLNEELQLQLSKSLSNYEALVAEGHTEEEWAAIQKTVRLLEIKNREASQRVSGAVDTLETTAHKYTILAENYEQLKLDMKRAKDNYNRLKSILQAKDAIIDDLHHKTSTILADNDALKTKLKKALATVTIKTNMVTDWKTKFDALLSKVDPIRKEAEESEALREVNKRLLHECRNKDLVVQELKRKYSDMETTIKQIASNTNSESQLKQELEGVYKDKVYKLQKSLILAESRFGKLETAIRKSLQQVFAMRERRGRSIDDFGVLSGGQEEGTGNVGMTPELAVKMSRLSKEFFGMGLYDVIKGPIPSKEDFAHQLKEALQTTDIEKKLPKLVTELCCSL</sequence>
<dbReference type="Proteomes" id="UP000193642">
    <property type="component" value="Unassembled WGS sequence"/>
</dbReference>
<organism evidence="3 4">
    <name type="scientific">Rhizoclosmatium globosum</name>
    <dbReference type="NCBI Taxonomy" id="329046"/>
    <lineage>
        <taxon>Eukaryota</taxon>
        <taxon>Fungi</taxon>
        <taxon>Fungi incertae sedis</taxon>
        <taxon>Chytridiomycota</taxon>
        <taxon>Chytridiomycota incertae sedis</taxon>
        <taxon>Chytridiomycetes</taxon>
        <taxon>Chytridiales</taxon>
        <taxon>Chytriomycetaceae</taxon>
        <taxon>Rhizoclosmatium</taxon>
    </lineage>
</organism>
<dbReference type="EMBL" id="MCGO01000012">
    <property type="protein sequence ID" value="ORY48048.1"/>
    <property type="molecule type" value="Genomic_DNA"/>
</dbReference>
<accession>A0A1Y2CLY7</accession>
<feature type="coiled-coil region" evidence="1">
    <location>
        <begin position="145"/>
        <end position="228"/>
    </location>
</feature>
<evidence type="ECO:0000313" key="3">
    <source>
        <dbReference type="EMBL" id="ORY48048.1"/>
    </source>
</evidence>
<gene>
    <name evidence="3" type="ORF">BCR33DRAFT_763824</name>
</gene>
<feature type="region of interest" description="Disordered" evidence="2">
    <location>
        <begin position="26"/>
        <end position="45"/>
    </location>
</feature>
<keyword evidence="1" id="KW-0175">Coiled coil</keyword>
<protein>
    <submittedName>
        <fullName evidence="3">Uncharacterized protein</fullName>
    </submittedName>
</protein>
<evidence type="ECO:0000313" key="4">
    <source>
        <dbReference type="Proteomes" id="UP000193642"/>
    </source>
</evidence>
<feature type="coiled-coil region" evidence="1">
    <location>
        <begin position="301"/>
        <end position="335"/>
    </location>
</feature>
<dbReference type="OrthoDB" id="2114291at2759"/>
<feature type="compositionally biased region" description="Polar residues" evidence="2">
    <location>
        <begin position="26"/>
        <end position="37"/>
    </location>
</feature>
<feature type="coiled-coil region" evidence="1">
    <location>
        <begin position="377"/>
        <end position="404"/>
    </location>
</feature>
<reference evidence="3 4" key="1">
    <citation type="submission" date="2016-07" db="EMBL/GenBank/DDBJ databases">
        <title>Pervasive Adenine N6-methylation of Active Genes in Fungi.</title>
        <authorList>
            <consortium name="DOE Joint Genome Institute"/>
            <person name="Mondo S.J."/>
            <person name="Dannebaum R.O."/>
            <person name="Kuo R.C."/>
            <person name="Labutti K."/>
            <person name="Haridas S."/>
            <person name="Kuo A."/>
            <person name="Salamov A."/>
            <person name="Ahrendt S.R."/>
            <person name="Lipzen A."/>
            <person name="Sullivan W."/>
            <person name="Andreopoulos W.B."/>
            <person name="Clum A."/>
            <person name="Lindquist E."/>
            <person name="Daum C."/>
            <person name="Ramamoorthy G.K."/>
            <person name="Gryganskyi A."/>
            <person name="Culley D."/>
            <person name="Magnuson J.K."/>
            <person name="James T.Y."/>
            <person name="O'Malley M.A."/>
            <person name="Stajich J.E."/>
            <person name="Spatafora J.W."/>
            <person name="Visel A."/>
            <person name="Grigoriev I.V."/>
        </authorList>
    </citation>
    <scope>NUCLEOTIDE SEQUENCE [LARGE SCALE GENOMIC DNA]</scope>
    <source>
        <strain evidence="3 4">JEL800</strain>
    </source>
</reference>
<feature type="coiled-coil region" evidence="1">
    <location>
        <begin position="464"/>
        <end position="512"/>
    </location>
</feature>
<proteinExistence type="predicted"/>
<comment type="caution">
    <text evidence="3">The sequence shown here is derived from an EMBL/GenBank/DDBJ whole genome shotgun (WGS) entry which is preliminary data.</text>
</comment>
<evidence type="ECO:0000256" key="1">
    <source>
        <dbReference type="SAM" id="Coils"/>
    </source>
</evidence>